<evidence type="ECO:0000313" key="3">
    <source>
        <dbReference type="Proteomes" id="UP001420932"/>
    </source>
</evidence>
<protein>
    <submittedName>
        <fullName evidence="2">Uncharacterized protein</fullName>
    </submittedName>
</protein>
<comment type="caution">
    <text evidence="2">The sequence shown here is derived from an EMBL/GenBank/DDBJ whole genome shotgun (WGS) entry which is preliminary data.</text>
</comment>
<organism evidence="2 3">
    <name type="scientific">Stephania yunnanensis</name>
    <dbReference type="NCBI Taxonomy" id="152371"/>
    <lineage>
        <taxon>Eukaryota</taxon>
        <taxon>Viridiplantae</taxon>
        <taxon>Streptophyta</taxon>
        <taxon>Embryophyta</taxon>
        <taxon>Tracheophyta</taxon>
        <taxon>Spermatophyta</taxon>
        <taxon>Magnoliopsida</taxon>
        <taxon>Ranunculales</taxon>
        <taxon>Menispermaceae</taxon>
        <taxon>Menispermoideae</taxon>
        <taxon>Cissampelideae</taxon>
        <taxon>Stephania</taxon>
    </lineage>
</organism>
<evidence type="ECO:0000256" key="1">
    <source>
        <dbReference type="SAM" id="MobiDB-lite"/>
    </source>
</evidence>
<proteinExistence type="predicted"/>
<dbReference type="EMBL" id="JBBNAF010000011">
    <property type="protein sequence ID" value="KAK9098506.1"/>
    <property type="molecule type" value="Genomic_DNA"/>
</dbReference>
<dbReference type="AlphaFoldDB" id="A0AAP0HVW2"/>
<sequence>MDSGAVRHGCCATRWCSYAQAAGEPAASSGGAQGTVAALQGGWWLNRERPAAADLAAAGGSGEGGDGGAGEGSGGATVALATAR</sequence>
<keyword evidence="3" id="KW-1185">Reference proteome</keyword>
<evidence type="ECO:0000313" key="2">
    <source>
        <dbReference type="EMBL" id="KAK9098506.1"/>
    </source>
</evidence>
<dbReference type="Proteomes" id="UP001420932">
    <property type="component" value="Unassembled WGS sequence"/>
</dbReference>
<feature type="compositionally biased region" description="Gly residues" evidence="1">
    <location>
        <begin position="59"/>
        <end position="75"/>
    </location>
</feature>
<reference evidence="2 3" key="1">
    <citation type="submission" date="2024-01" db="EMBL/GenBank/DDBJ databases">
        <title>Genome assemblies of Stephania.</title>
        <authorList>
            <person name="Yang L."/>
        </authorList>
    </citation>
    <scope>NUCLEOTIDE SEQUENCE [LARGE SCALE GENOMIC DNA]</scope>
    <source>
        <strain evidence="2">YNDBR</strain>
        <tissue evidence="2">Leaf</tissue>
    </source>
</reference>
<gene>
    <name evidence="2" type="ORF">Syun_025551</name>
</gene>
<accession>A0AAP0HVW2</accession>
<feature type="region of interest" description="Disordered" evidence="1">
    <location>
        <begin position="55"/>
        <end position="84"/>
    </location>
</feature>
<name>A0AAP0HVW2_9MAGN</name>